<feature type="transmembrane region" description="Helical" evidence="1">
    <location>
        <begin position="6"/>
        <end position="22"/>
    </location>
</feature>
<evidence type="ECO:0000256" key="1">
    <source>
        <dbReference type="SAM" id="Phobius"/>
    </source>
</evidence>
<reference evidence="2 3" key="1">
    <citation type="submission" date="2019-03" db="EMBL/GenBank/DDBJ databases">
        <title>Genomic Encyclopedia of Type Strains, Phase IV (KMG-IV): sequencing the most valuable type-strain genomes for metagenomic binning, comparative biology and taxonomic classification.</title>
        <authorList>
            <person name="Goeker M."/>
        </authorList>
    </citation>
    <scope>NUCLEOTIDE SEQUENCE [LARGE SCALE GENOMIC DNA]</scope>
    <source>
        <strain evidence="2 3">DSM 29489</strain>
    </source>
</reference>
<proteinExistence type="predicted"/>
<accession>A0A4R3KCE6</accession>
<organism evidence="2 3">
    <name type="scientific">Muricomes intestini</name>
    <dbReference type="NCBI Taxonomy" id="1796634"/>
    <lineage>
        <taxon>Bacteria</taxon>
        <taxon>Bacillati</taxon>
        <taxon>Bacillota</taxon>
        <taxon>Clostridia</taxon>
        <taxon>Lachnospirales</taxon>
        <taxon>Lachnospiraceae</taxon>
        <taxon>Muricomes</taxon>
    </lineage>
</organism>
<sequence>MSVLIRVLLIISAVLMLVFMLKKIRQAKLKIEYMIFWIVFSVILVIMGIFPGVLYVISDLIGFQSPINMVYLVIIFVLIVKMFFMTLQISQLEHRVEALVQQIAIDRKIDKEKKKVD</sequence>
<dbReference type="Proteomes" id="UP000295726">
    <property type="component" value="Unassembled WGS sequence"/>
</dbReference>
<dbReference type="RefSeq" id="WP_132379631.1">
    <property type="nucleotide sequence ID" value="NZ_SLZZ01000005.1"/>
</dbReference>
<name>A0A4R3KCE6_9FIRM</name>
<feature type="transmembrane region" description="Helical" evidence="1">
    <location>
        <begin position="34"/>
        <end position="57"/>
    </location>
</feature>
<dbReference type="Pfam" id="PF10066">
    <property type="entry name" value="DUF2304"/>
    <property type="match status" value="1"/>
</dbReference>
<gene>
    <name evidence="2" type="ORF">EDD59_10592</name>
</gene>
<comment type="caution">
    <text evidence="2">The sequence shown here is derived from an EMBL/GenBank/DDBJ whole genome shotgun (WGS) entry which is preliminary data.</text>
</comment>
<evidence type="ECO:0008006" key="4">
    <source>
        <dbReference type="Google" id="ProtNLM"/>
    </source>
</evidence>
<evidence type="ECO:0000313" key="2">
    <source>
        <dbReference type="EMBL" id="TCS80710.1"/>
    </source>
</evidence>
<dbReference type="EMBL" id="SLZZ01000005">
    <property type="protein sequence ID" value="TCS80710.1"/>
    <property type="molecule type" value="Genomic_DNA"/>
</dbReference>
<protein>
    <recommendedName>
        <fullName evidence="4">DUF2304 domain-containing protein</fullName>
    </recommendedName>
</protein>
<keyword evidence="1" id="KW-1133">Transmembrane helix</keyword>
<dbReference type="InterPro" id="IPR019277">
    <property type="entry name" value="DUF2304"/>
</dbReference>
<dbReference type="OrthoDB" id="2237501at2"/>
<evidence type="ECO:0000313" key="3">
    <source>
        <dbReference type="Proteomes" id="UP000295726"/>
    </source>
</evidence>
<feature type="transmembrane region" description="Helical" evidence="1">
    <location>
        <begin position="69"/>
        <end position="87"/>
    </location>
</feature>
<keyword evidence="1" id="KW-0812">Transmembrane</keyword>
<keyword evidence="1" id="KW-0472">Membrane</keyword>
<dbReference type="AlphaFoldDB" id="A0A4R3KCE6"/>
<keyword evidence="3" id="KW-1185">Reference proteome</keyword>